<dbReference type="PANTHER" id="PTHR31286:SF178">
    <property type="entry name" value="DUF4283 DOMAIN-CONTAINING PROTEIN"/>
    <property type="match status" value="1"/>
</dbReference>
<dbReference type="KEGG" id="pavi:110746864"/>
<dbReference type="Pfam" id="PF14111">
    <property type="entry name" value="DUF4283"/>
    <property type="match status" value="1"/>
</dbReference>
<feature type="non-terminal residue" evidence="4">
    <location>
        <position position="255"/>
    </location>
</feature>
<evidence type="ECO:0000259" key="1">
    <source>
        <dbReference type="Pfam" id="PF14111"/>
    </source>
</evidence>
<dbReference type="InterPro" id="IPR025558">
    <property type="entry name" value="DUF4283"/>
</dbReference>
<keyword evidence="3" id="KW-1185">Reference proteome</keyword>
<dbReference type="GeneID" id="110746864"/>
<dbReference type="Proteomes" id="UP000515124">
    <property type="component" value="Unplaced"/>
</dbReference>
<gene>
    <name evidence="4" type="primary">LOC110746864</name>
</gene>
<feature type="domain" description="Zinc knuckle CX2CX4HX4C" evidence="2">
    <location>
        <begin position="174"/>
        <end position="224"/>
    </location>
</feature>
<sequence>MEEFINKFTESFSFSDKEKITFVVSDAIAERSRCSKSFLVGKVLSSKPVNKGAFINVIKGLWRPKAMVEIVSIRDDRFLFAFSNASDVRRILEGGPWTFGRDLLALAEVPDLAVPALIPLQTQAFWVRIHGLPAQFLTRIMGEELGGTMGTVLTVNCDRHGICMGDYLRVRVVLDISLPLRRGLQVRLPSPDGSEALWLLLQYERLPSYCSQCGRFDHKPRECSSYKGAIIDDFKSPFGSWLRAENPHLGTVVGQ</sequence>
<dbReference type="Pfam" id="PF14392">
    <property type="entry name" value="zf-CCHC_4"/>
    <property type="match status" value="1"/>
</dbReference>
<protein>
    <submittedName>
        <fullName evidence="4">Uncharacterized protein LOC110746864</fullName>
    </submittedName>
</protein>
<evidence type="ECO:0000313" key="4">
    <source>
        <dbReference type="RefSeq" id="XP_021802783.1"/>
    </source>
</evidence>
<dbReference type="InterPro" id="IPR025836">
    <property type="entry name" value="Zn_knuckle_CX2CX4HX4C"/>
</dbReference>
<dbReference type="InterPro" id="IPR040256">
    <property type="entry name" value="At4g02000-like"/>
</dbReference>
<dbReference type="PANTHER" id="PTHR31286">
    <property type="entry name" value="GLYCINE-RICH CELL WALL STRUCTURAL PROTEIN 1.8-LIKE"/>
    <property type="match status" value="1"/>
</dbReference>
<feature type="domain" description="DUF4283" evidence="1">
    <location>
        <begin position="36"/>
        <end position="107"/>
    </location>
</feature>
<evidence type="ECO:0000313" key="3">
    <source>
        <dbReference type="Proteomes" id="UP000515124"/>
    </source>
</evidence>
<accession>A0A6P5RLJ8</accession>
<proteinExistence type="predicted"/>
<reference evidence="4" key="1">
    <citation type="submission" date="2025-08" db="UniProtKB">
        <authorList>
            <consortium name="RefSeq"/>
        </authorList>
    </citation>
    <scope>IDENTIFICATION</scope>
</reference>
<organism evidence="3 4">
    <name type="scientific">Prunus avium</name>
    <name type="common">Cherry</name>
    <name type="synonym">Cerasus avium</name>
    <dbReference type="NCBI Taxonomy" id="42229"/>
    <lineage>
        <taxon>Eukaryota</taxon>
        <taxon>Viridiplantae</taxon>
        <taxon>Streptophyta</taxon>
        <taxon>Embryophyta</taxon>
        <taxon>Tracheophyta</taxon>
        <taxon>Spermatophyta</taxon>
        <taxon>Magnoliopsida</taxon>
        <taxon>eudicotyledons</taxon>
        <taxon>Gunneridae</taxon>
        <taxon>Pentapetalae</taxon>
        <taxon>rosids</taxon>
        <taxon>fabids</taxon>
        <taxon>Rosales</taxon>
        <taxon>Rosaceae</taxon>
        <taxon>Amygdaloideae</taxon>
        <taxon>Amygdaleae</taxon>
        <taxon>Prunus</taxon>
    </lineage>
</organism>
<name>A0A6P5RLJ8_PRUAV</name>
<evidence type="ECO:0000259" key="2">
    <source>
        <dbReference type="Pfam" id="PF14392"/>
    </source>
</evidence>
<dbReference type="RefSeq" id="XP_021802783.1">
    <property type="nucleotide sequence ID" value="XM_021947091.1"/>
</dbReference>
<dbReference type="AlphaFoldDB" id="A0A6P5RLJ8"/>